<sequence length="566" mass="58084">MSANRAPSGGGGGVAGSSSSHESNTGSSSSHESNTGSSSSISTSPSHPRPRPLLRLAALLLALLAAAAPPPPAAAQSLSYTTVVSLYSAAGSFDLFGDCPSLLYDILMRMPYRASRLTCDVSGDGAQMNATMQYPSLDGAVDLLTRLRTAATWRNASTLLQPACGWGATVTAAATAATPATNLWVCTTAGPFRPNSPVGQAPERTCTPELLQPQDACSPPPPSPPSPPPPPSPSPQPSPRPPSPPPPSPPSPSPPPPPSPGPPAPPPPLLPPPAPLPPPTPLPPSPSPVPPTPPSPSPPPPQPSPPPPPSPPSPPPPPPSPPPPSPAPPSPPPPSPSPPPPSPSPPSPPPPSPQPPLPDPPAPSPPSPPPSPPLPPPSPRPPPLPPAPPPAPPNPPPAPLPDWLRLTILVPPGRIAGLDCERMITSFGAFASFALATLDSFDTSSLVCRKLTDGRYGYTIQVRHMYDAVRKRNGQGGRAGRLEGLRSTRKRAWNGEMEEPAEQVGREGGETANRVQTGCKEQKRKKEDRGACSAIRMRGEEARWGDDGAEGQVGLEGGSWEGRVAL</sequence>
<proteinExistence type="predicted"/>
<dbReference type="EMBL" id="BRXU01000008">
    <property type="protein sequence ID" value="GLC53647.1"/>
    <property type="molecule type" value="Genomic_DNA"/>
</dbReference>
<accession>A0A9W6BLA8</accession>
<keyword evidence="3" id="KW-1185">Reference proteome</keyword>
<feature type="compositionally biased region" description="Low complexity" evidence="1">
    <location>
        <begin position="16"/>
        <end position="46"/>
    </location>
</feature>
<evidence type="ECO:0000256" key="1">
    <source>
        <dbReference type="SAM" id="MobiDB-lite"/>
    </source>
</evidence>
<name>A0A9W6BLA8_9CHLO</name>
<evidence type="ECO:0000313" key="2">
    <source>
        <dbReference type="EMBL" id="GLC53647.1"/>
    </source>
</evidence>
<feature type="region of interest" description="Disordered" evidence="1">
    <location>
        <begin position="1"/>
        <end position="49"/>
    </location>
</feature>
<comment type="caution">
    <text evidence="2">The sequence shown here is derived from an EMBL/GenBank/DDBJ whole genome shotgun (WGS) entry which is preliminary data.</text>
</comment>
<organism evidence="2 3">
    <name type="scientific">Pleodorina starrii</name>
    <dbReference type="NCBI Taxonomy" id="330485"/>
    <lineage>
        <taxon>Eukaryota</taxon>
        <taxon>Viridiplantae</taxon>
        <taxon>Chlorophyta</taxon>
        <taxon>core chlorophytes</taxon>
        <taxon>Chlorophyceae</taxon>
        <taxon>CS clade</taxon>
        <taxon>Chlamydomonadales</taxon>
        <taxon>Volvocaceae</taxon>
        <taxon>Pleodorina</taxon>
    </lineage>
</organism>
<feature type="compositionally biased region" description="Basic and acidic residues" evidence="1">
    <location>
        <begin position="520"/>
        <end position="530"/>
    </location>
</feature>
<feature type="compositionally biased region" description="Pro residues" evidence="1">
    <location>
        <begin position="218"/>
        <end position="398"/>
    </location>
</feature>
<feature type="region of interest" description="Disordered" evidence="1">
    <location>
        <begin position="210"/>
        <end position="398"/>
    </location>
</feature>
<dbReference type="Proteomes" id="UP001165080">
    <property type="component" value="Unassembled WGS sequence"/>
</dbReference>
<feature type="region of interest" description="Disordered" evidence="1">
    <location>
        <begin position="497"/>
        <end position="566"/>
    </location>
</feature>
<dbReference type="AlphaFoldDB" id="A0A9W6BLA8"/>
<reference evidence="2 3" key="1">
    <citation type="journal article" date="2023" name="Commun. Biol.">
        <title>Reorganization of the ancestral sex-determining regions during the evolution of trioecy in Pleodorina starrii.</title>
        <authorList>
            <person name="Takahashi K."/>
            <person name="Suzuki S."/>
            <person name="Kawai-Toyooka H."/>
            <person name="Yamamoto K."/>
            <person name="Hamaji T."/>
            <person name="Ootsuki R."/>
            <person name="Yamaguchi H."/>
            <person name="Kawachi M."/>
            <person name="Higashiyama T."/>
            <person name="Nozaki H."/>
        </authorList>
    </citation>
    <scope>NUCLEOTIDE SEQUENCE [LARGE SCALE GENOMIC DNA]</scope>
    <source>
        <strain evidence="2 3">NIES-4479</strain>
    </source>
</reference>
<evidence type="ECO:0008006" key="4">
    <source>
        <dbReference type="Google" id="ProtNLM"/>
    </source>
</evidence>
<evidence type="ECO:0000313" key="3">
    <source>
        <dbReference type="Proteomes" id="UP001165080"/>
    </source>
</evidence>
<protein>
    <recommendedName>
        <fullName evidence="4">Pherophorin domain-containing protein</fullName>
    </recommendedName>
</protein>
<gene>
    <name evidence="2" type="primary">PLESTBF000387</name>
    <name evidence="2" type="ORF">PLESTB_000772300</name>
</gene>
<dbReference type="PRINTS" id="PR01217">
    <property type="entry name" value="PRICHEXTENSN"/>
</dbReference>
<feature type="compositionally biased region" description="Basic and acidic residues" evidence="1">
    <location>
        <begin position="537"/>
        <end position="546"/>
    </location>
</feature>